<keyword evidence="1" id="KW-0812">Transmembrane</keyword>
<feature type="transmembrane region" description="Helical" evidence="1">
    <location>
        <begin position="5"/>
        <end position="24"/>
    </location>
</feature>
<evidence type="ECO:0000256" key="1">
    <source>
        <dbReference type="SAM" id="Phobius"/>
    </source>
</evidence>
<dbReference type="EMBL" id="JAUJWU010000005">
    <property type="protein sequence ID" value="MDN7246903.1"/>
    <property type="molecule type" value="Genomic_DNA"/>
</dbReference>
<comment type="caution">
    <text evidence="2">The sequence shown here is derived from an EMBL/GenBank/DDBJ whole genome shotgun (WGS) entry which is preliminary data.</text>
</comment>
<protein>
    <submittedName>
        <fullName evidence="2">Uncharacterized protein</fullName>
    </submittedName>
</protein>
<feature type="transmembrane region" description="Helical" evidence="1">
    <location>
        <begin position="39"/>
        <end position="56"/>
    </location>
</feature>
<proteinExistence type="predicted"/>
<evidence type="ECO:0000313" key="2">
    <source>
        <dbReference type="EMBL" id="MDN7246903.1"/>
    </source>
</evidence>
<feature type="transmembrane region" description="Helical" evidence="1">
    <location>
        <begin position="77"/>
        <end position="103"/>
    </location>
</feature>
<evidence type="ECO:0000313" key="3">
    <source>
        <dbReference type="Proteomes" id="UP001172142"/>
    </source>
</evidence>
<reference evidence="2 3" key="1">
    <citation type="submission" date="2023-07" db="EMBL/GenBank/DDBJ databases">
        <title>Novel species in genus Planococcus.</title>
        <authorList>
            <person name="Ning S."/>
        </authorList>
    </citation>
    <scope>NUCLEOTIDE SEQUENCE [LARGE SCALE GENOMIC DNA]</scope>
    <source>
        <strain evidence="2 3">N017</strain>
    </source>
</reference>
<feature type="transmembrane region" description="Helical" evidence="1">
    <location>
        <begin position="109"/>
        <end position="130"/>
    </location>
</feature>
<dbReference type="Proteomes" id="UP001172142">
    <property type="component" value="Unassembled WGS sequence"/>
</dbReference>
<sequence length="144" mass="16434">MKRFLYYFAWTIVLGFVLYFGMQLQEQLNEMAQQTFEPAALRVFIALFPVALGLLLRTPKFLLEAKENKSRKFDWPIFAAIGLPSLFLVLMSFLPFMPFIIGWIAIPEIILIGGTTVPTVAGLVFGYVLLDSFNNRTMKEATRT</sequence>
<keyword evidence="1" id="KW-1133">Transmembrane helix</keyword>
<accession>A0ABT8NGA1</accession>
<gene>
    <name evidence="2" type="ORF">QWY13_15590</name>
</gene>
<organism evidence="2 3">
    <name type="scientific">Planococcus shenhongbingii</name>
    <dbReference type="NCBI Taxonomy" id="3058398"/>
    <lineage>
        <taxon>Bacteria</taxon>
        <taxon>Bacillati</taxon>
        <taxon>Bacillota</taxon>
        <taxon>Bacilli</taxon>
        <taxon>Bacillales</taxon>
        <taxon>Caryophanaceae</taxon>
        <taxon>Planococcus</taxon>
    </lineage>
</organism>
<keyword evidence="1" id="KW-0472">Membrane</keyword>
<keyword evidence="3" id="KW-1185">Reference proteome</keyword>
<dbReference type="RefSeq" id="WP_300993180.1">
    <property type="nucleotide sequence ID" value="NZ_CP129235.1"/>
</dbReference>
<name>A0ABT8NGA1_9BACL</name>